<gene>
    <name evidence="1" type="ORF">UFOVP537_21</name>
</gene>
<protein>
    <submittedName>
        <fullName evidence="1">Uncharacterized protein</fullName>
    </submittedName>
</protein>
<accession>A0A6J5MPY4</accession>
<reference evidence="1" key="1">
    <citation type="submission" date="2020-04" db="EMBL/GenBank/DDBJ databases">
        <authorList>
            <person name="Chiriac C."/>
            <person name="Salcher M."/>
            <person name="Ghai R."/>
            <person name="Kavagutti S V."/>
        </authorList>
    </citation>
    <scope>NUCLEOTIDE SEQUENCE</scope>
</reference>
<sequence length="223" mass="24596">MAFNINDYETVEVRLAKFIAEYPDFRIYTELLESSPTRFIVRASIYRTELDANPWATGLAYEVVADRGVNSTSALENAETSAIGRSLANAGYAAKGKRPSQSEMAKVIAAETPTQSFKEKLEQRQNMYGAAGSKSGQIETILRDSFEADKKPEPVVWSVGEVVDAIGSATPNMPPECEHGFTLKQGVTKGGKTYYGYVCKGNVKEHARWAKLSANGRWFFEGE</sequence>
<organism evidence="1">
    <name type="scientific">uncultured Caudovirales phage</name>
    <dbReference type="NCBI Taxonomy" id="2100421"/>
    <lineage>
        <taxon>Viruses</taxon>
        <taxon>Duplodnaviria</taxon>
        <taxon>Heunggongvirae</taxon>
        <taxon>Uroviricota</taxon>
        <taxon>Caudoviricetes</taxon>
        <taxon>Peduoviridae</taxon>
        <taxon>Maltschvirus</taxon>
        <taxon>Maltschvirus maltsch</taxon>
    </lineage>
</organism>
<proteinExistence type="predicted"/>
<dbReference type="EMBL" id="LR796503">
    <property type="protein sequence ID" value="CAB4148728.1"/>
    <property type="molecule type" value="Genomic_DNA"/>
</dbReference>
<name>A0A6J5MPY4_9CAUD</name>
<evidence type="ECO:0000313" key="1">
    <source>
        <dbReference type="EMBL" id="CAB4148728.1"/>
    </source>
</evidence>